<dbReference type="EC" id="2.7.13.3" evidence="2"/>
<feature type="transmembrane region" description="Helical" evidence="4">
    <location>
        <begin position="12"/>
        <end position="32"/>
    </location>
</feature>
<keyword evidence="8" id="KW-1185">Reference proteome</keyword>
<dbReference type="SMART" id="SM00086">
    <property type="entry name" value="PAC"/>
    <property type="match status" value="1"/>
</dbReference>
<dbReference type="SUPFAM" id="SSF55785">
    <property type="entry name" value="PYP-like sensor domain (PAS domain)"/>
    <property type="match status" value="2"/>
</dbReference>
<name>A0A7K1XZR2_9SPHI</name>
<dbReference type="InterPro" id="IPR000700">
    <property type="entry name" value="PAS-assoc_C"/>
</dbReference>
<dbReference type="Pfam" id="PF13426">
    <property type="entry name" value="PAS_9"/>
    <property type="match status" value="1"/>
</dbReference>
<keyword evidence="4" id="KW-0472">Membrane</keyword>
<feature type="domain" description="PAS" evidence="5">
    <location>
        <begin position="220"/>
        <end position="266"/>
    </location>
</feature>
<dbReference type="InterPro" id="IPR000014">
    <property type="entry name" value="PAS"/>
</dbReference>
<comment type="catalytic activity">
    <reaction evidence="1">
        <text>ATP + protein L-histidine = ADP + protein N-phospho-L-histidine.</text>
        <dbReference type="EC" id="2.7.13.3"/>
    </reaction>
</comment>
<proteinExistence type="predicted"/>
<sequence length="424" mass="48766">MDLKNFKTPLYFLIFGVCWALMSDPLIILLARGDTLGITESFRGVNDLVFVGLAAVLLYLQVRKERFKLMRSERQYKQLFLTNPNPMWVYHTESLRFIEVNDATIQKYGYSRKEFLAMTILDIRPAADLARVKESVRSGENMIEDGSLWEHILRSGVRIRVRVTAHRLKFNNLPCSMVMVTDVTDIEKSNMMLRDAVVKEHELNETLEEKLELLRKAHKESRRMAEVIDKISNLVLIVGESGRITWINRAFTEFTGYEPADAIGENPAKLLFGAGTDPDCIRQIIGALGRKSFFSGEIINYKKSGEAYWTQLNISPIFDDRGEFEFFISVENIITERKEKEARLLDLYKAFREIAWANSHEVRKPLASMLSLVEILLQSSAEEERNECLKMVEACAKDLDGVIRESARKINALEQREDNLPVQE</sequence>
<dbReference type="CDD" id="cd00082">
    <property type="entry name" value="HisKA"/>
    <property type="match status" value="1"/>
</dbReference>
<dbReference type="Pfam" id="PF13188">
    <property type="entry name" value="PAS_8"/>
    <property type="match status" value="1"/>
</dbReference>
<feature type="domain" description="PAS" evidence="5">
    <location>
        <begin position="72"/>
        <end position="146"/>
    </location>
</feature>
<dbReference type="EMBL" id="WVHS01000003">
    <property type="protein sequence ID" value="MXV16504.1"/>
    <property type="molecule type" value="Genomic_DNA"/>
</dbReference>
<evidence type="ECO:0000259" key="6">
    <source>
        <dbReference type="PROSITE" id="PS50113"/>
    </source>
</evidence>
<feature type="transmembrane region" description="Helical" evidence="4">
    <location>
        <begin position="44"/>
        <end position="62"/>
    </location>
</feature>
<dbReference type="SUPFAM" id="SSF47384">
    <property type="entry name" value="Homodimeric domain of signal transducing histidine kinase"/>
    <property type="match status" value="1"/>
</dbReference>
<dbReference type="PROSITE" id="PS50112">
    <property type="entry name" value="PAS"/>
    <property type="match status" value="2"/>
</dbReference>
<feature type="domain" description="PAC" evidence="6">
    <location>
        <begin position="294"/>
        <end position="346"/>
    </location>
</feature>
<dbReference type="InterPro" id="IPR035965">
    <property type="entry name" value="PAS-like_dom_sf"/>
</dbReference>
<evidence type="ECO:0000256" key="2">
    <source>
        <dbReference type="ARBA" id="ARBA00012438"/>
    </source>
</evidence>
<dbReference type="InterPro" id="IPR052155">
    <property type="entry name" value="Biofilm_reg_signaling"/>
</dbReference>
<dbReference type="PROSITE" id="PS50113">
    <property type="entry name" value="PAC"/>
    <property type="match status" value="1"/>
</dbReference>
<dbReference type="InterPro" id="IPR036097">
    <property type="entry name" value="HisK_dim/P_sf"/>
</dbReference>
<dbReference type="AlphaFoldDB" id="A0A7K1XZR2"/>
<keyword evidence="3" id="KW-0175">Coiled coil</keyword>
<organism evidence="7 8">
    <name type="scientific">Hufsiella ginkgonis</name>
    <dbReference type="NCBI Taxonomy" id="2695274"/>
    <lineage>
        <taxon>Bacteria</taxon>
        <taxon>Pseudomonadati</taxon>
        <taxon>Bacteroidota</taxon>
        <taxon>Sphingobacteriia</taxon>
        <taxon>Sphingobacteriales</taxon>
        <taxon>Sphingobacteriaceae</taxon>
        <taxon>Hufsiella</taxon>
    </lineage>
</organism>
<reference evidence="7 8" key="1">
    <citation type="submission" date="2019-11" db="EMBL/GenBank/DDBJ databases">
        <title>Pedobacter sp. HMF7056 Genome sequencing and assembly.</title>
        <authorList>
            <person name="Kang H."/>
            <person name="Kim H."/>
            <person name="Joh K."/>
        </authorList>
    </citation>
    <scope>NUCLEOTIDE SEQUENCE [LARGE SCALE GENOMIC DNA]</scope>
    <source>
        <strain evidence="7 8">HMF7056</strain>
    </source>
</reference>
<dbReference type="Gene3D" id="3.30.450.20">
    <property type="entry name" value="PAS domain"/>
    <property type="match status" value="2"/>
</dbReference>
<gene>
    <name evidence="7" type="ORF">GS398_14430</name>
</gene>
<dbReference type="CDD" id="cd00130">
    <property type="entry name" value="PAS"/>
    <property type="match status" value="2"/>
</dbReference>
<feature type="coiled-coil region" evidence="3">
    <location>
        <begin position="197"/>
        <end position="224"/>
    </location>
</feature>
<protein>
    <recommendedName>
        <fullName evidence="2">histidine kinase</fullName>
        <ecNumber evidence="2">2.7.13.3</ecNumber>
    </recommendedName>
</protein>
<evidence type="ECO:0000256" key="1">
    <source>
        <dbReference type="ARBA" id="ARBA00000085"/>
    </source>
</evidence>
<evidence type="ECO:0000313" key="7">
    <source>
        <dbReference type="EMBL" id="MXV16504.1"/>
    </source>
</evidence>
<comment type="caution">
    <text evidence="7">The sequence shown here is derived from an EMBL/GenBank/DDBJ whole genome shotgun (WGS) entry which is preliminary data.</text>
</comment>
<evidence type="ECO:0000256" key="4">
    <source>
        <dbReference type="SAM" id="Phobius"/>
    </source>
</evidence>
<dbReference type="InterPro" id="IPR003661">
    <property type="entry name" value="HisK_dim/P_dom"/>
</dbReference>
<keyword evidence="4" id="KW-0812">Transmembrane</keyword>
<dbReference type="SMART" id="SM00091">
    <property type="entry name" value="PAS"/>
    <property type="match status" value="2"/>
</dbReference>
<keyword evidence="4" id="KW-1133">Transmembrane helix</keyword>
<accession>A0A7K1XZR2</accession>
<evidence type="ECO:0000256" key="3">
    <source>
        <dbReference type="SAM" id="Coils"/>
    </source>
</evidence>
<dbReference type="PANTHER" id="PTHR44757">
    <property type="entry name" value="DIGUANYLATE CYCLASE DGCP"/>
    <property type="match status" value="1"/>
</dbReference>
<dbReference type="Gene3D" id="1.10.287.130">
    <property type="match status" value="1"/>
</dbReference>
<dbReference type="InterPro" id="IPR001610">
    <property type="entry name" value="PAC"/>
</dbReference>
<dbReference type="Proteomes" id="UP000451233">
    <property type="component" value="Unassembled WGS sequence"/>
</dbReference>
<dbReference type="RefSeq" id="WP_160907495.1">
    <property type="nucleotide sequence ID" value="NZ_WVHS01000003.1"/>
</dbReference>
<dbReference type="GO" id="GO:0000155">
    <property type="term" value="F:phosphorelay sensor kinase activity"/>
    <property type="evidence" value="ECO:0007669"/>
    <property type="project" value="InterPro"/>
</dbReference>
<dbReference type="PANTHER" id="PTHR44757:SF2">
    <property type="entry name" value="BIOFILM ARCHITECTURE MAINTENANCE PROTEIN MBAA"/>
    <property type="match status" value="1"/>
</dbReference>
<evidence type="ECO:0000313" key="8">
    <source>
        <dbReference type="Proteomes" id="UP000451233"/>
    </source>
</evidence>
<dbReference type="NCBIfam" id="TIGR00229">
    <property type="entry name" value="sensory_box"/>
    <property type="match status" value="2"/>
</dbReference>
<evidence type="ECO:0000259" key="5">
    <source>
        <dbReference type="PROSITE" id="PS50112"/>
    </source>
</evidence>